<dbReference type="AlphaFoldDB" id="A0A9P8XRC3"/>
<protein>
    <submittedName>
        <fullName evidence="2">Uncharacterized protein</fullName>
    </submittedName>
</protein>
<dbReference type="EMBL" id="JAGTJQ010000014">
    <property type="protein sequence ID" value="KAH7012690.1"/>
    <property type="molecule type" value="Genomic_DNA"/>
</dbReference>
<dbReference type="Proteomes" id="UP000756346">
    <property type="component" value="Unassembled WGS sequence"/>
</dbReference>
<dbReference type="RefSeq" id="XP_046004955.1">
    <property type="nucleotide sequence ID" value="XM_046159829.1"/>
</dbReference>
<accession>A0A9P8XRC3</accession>
<feature type="region of interest" description="Disordered" evidence="1">
    <location>
        <begin position="308"/>
        <end position="344"/>
    </location>
</feature>
<proteinExistence type="predicted"/>
<evidence type="ECO:0000313" key="3">
    <source>
        <dbReference type="Proteomes" id="UP000756346"/>
    </source>
</evidence>
<dbReference type="OrthoDB" id="5153040at2759"/>
<reference evidence="2" key="1">
    <citation type="journal article" date="2021" name="Nat. Commun.">
        <title>Genetic determinants of endophytism in the Arabidopsis root mycobiome.</title>
        <authorList>
            <person name="Mesny F."/>
            <person name="Miyauchi S."/>
            <person name="Thiergart T."/>
            <person name="Pickel B."/>
            <person name="Atanasova L."/>
            <person name="Karlsson M."/>
            <person name="Huettel B."/>
            <person name="Barry K.W."/>
            <person name="Haridas S."/>
            <person name="Chen C."/>
            <person name="Bauer D."/>
            <person name="Andreopoulos W."/>
            <person name="Pangilinan J."/>
            <person name="LaButti K."/>
            <person name="Riley R."/>
            <person name="Lipzen A."/>
            <person name="Clum A."/>
            <person name="Drula E."/>
            <person name="Henrissat B."/>
            <person name="Kohler A."/>
            <person name="Grigoriev I.V."/>
            <person name="Martin F.M."/>
            <person name="Hacquard S."/>
        </authorList>
    </citation>
    <scope>NUCLEOTIDE SEQUENCE</scope>
    <source>
        <strain evidence="2">MPI-CAGE-CH-0230</strain>
    </source>
</reference>
<dbReference type="InterPro" id="IPR022698">
    <property type="entry name" value="OrsD"/>
</dbReference>
<sequence length="677" mass="76594">MAIRYEADGGRTGGKVGLLSWPAADASSSQEHRVLLCVSCRVGIRPDDGIRLHFWRTHRVKGEALRQIVDYSYAAEPIANPHTVPLPTDGSPQIEQLLAIDGFSCSDCRFLTTSRKLIRVHRSQAGHDHTTSCRGSNSDWNEVRLQTLSPRSYARGLTESTWVREMGWARHLAGTDMGEHLQASLSALSATARVKLRSEVEIIEEQRLLRLGVSFDRQIGKGIERVAQVPNEVLRYLASVDPNRPAGAPFKTENGQDTKDRYQVYWKRYLCYCVRVGRLGREVATERFRIRFNDPQWASLEEIIQRLETNSDSDREASTSPASSSHIGSEEPATPGGEVDEEEDRIGDPVDQAVMAFCIRSLQQKVAVHLFDNPLLHFTCVLGISSTRKSYAWRPATEYTTQIAGLIWCARLLLLEHIFAADECSEDIGPEAIEYFLTQHRDWLADGSFSPFSAMIRMMAYGKGFRKKEGGTPRLMWEDSKEALRYLGQRIPLNDFRFMAASIITDAEELLDQLMFGEWVSLSQIVVLRRITDSLSFEGPGASFATHEKNSWLEPGFRKLVGPGIAQLWDDEVGNFRMAQVQQWLNQLQSFRQALLVSTHTWGGQPGRGPEIMTIRHCDTQDMLRNVFVFDGQVMLVTDRDKAKAIRGIGRKVARFLPETVGRLMVAYILWILRRIY</sequence>
<name>A0A9P8XRC3_9PEZI</name>
<dbReference type="GeneID" id="70189375"/>
<evidence type="ECO:0000313" key="2">
    <source>
        <dbReference type="EMBL" id="KAH7012690.1"/>
    </source>
</evidence>
<dbReference type="Pfam" id="PF12013">
    <property type="entry name" value="OrsD"/>
    <property type="match status" value="1"/>
</dbReference>
<keyword evidence="3" id="KW-1185">Reference proteome</keyword>
<evidence type="ECO:0000256" key="1">
    <source>
        <dbReference type="SAM" id="MobiDB-lite"/>
    </source>
</evidence>
<comment type="caution">
    <text evidence="2">The sequence shown here is derived from an EMBL/GenBank/DDBJ whole genome shotgun (WGS) entry which is preliminary data.</text>
</comment>
<organism evidence="2 3">
    <name type="scientific">Microdochium trichocladiopsis</name>
    <dbReference type="NCBI Taxonomy" id="1682393"/>
    <lineage>
        <taxon>Eukaryota</taxon>
        <taxon>Fungi</taxon>
        <taxon>Dikarya</taxon>
        <taxon>Ascomycota</taxon>
        <taxon>Pezizomycotina</taxon>
        <taxon>Sordariomycetes</taxon>
        <taxon>Xylariomycetidae</taxon>
        <taxon>Xylariales</taxon>
        <taxon>Microdochiaceae</taxon>
        <taxon>Microdochium</taxon>
    </lineage>
</organism>
<gene>
    <name evidence="2" type="ORF">B0I36DRAFT_369810</name>
</gene>
<feature type="compositionally biased region" description="Polar residues" evidence="1">
    <location>
        <begin position="318"/>
        <end position="327"/>
    </location>
</feature>